<dbReference type="SUPFAM" id="SSF53850">
    <property type="entry name" value="Periplasmic binding protein-like II"/>
    <property type="match status" value="1"/>
</dbReference>
<feature type="domain" description="ABC-type glycine betaine transport system substrate-binding" evidence="1">
    <location>
        <begin position="15"/>
        <end position="291"/>
    </location>
</feature>
<reference evidence="2" key="2">
    <citation type="submission" date="2023-01" db="EMBL/GenBank/DDBJ databases">
        <title>Draft genome sequence of Maritalea porphyrae strain NBRC 107169.</title>
        <authorList>
            <person name="Sun Q."/>
            <person name="Mori K."/>
        </authorList>
    </citation>
    <scope>NUCLEOTIDE SEQUENCE</scope>
    <source>
        <strain evidence="2">NBRC 107169</strain>
    </source>
</reference>
<reference evidence="2" key="1">
    <citation type="journal article" date="2014" name="Int. J. Syst. Evol. Microbiol.">
        <title>Complete genome of a new Firmicutes species belonging to the dominant human colonic microbiota ('Ruminococcus bicirculans') reveals two chromosomes and a selective capacity to utilize plant glucans.</title>
        <authorList>
            <consortium name="NISC Comparative Sequencing Program"/>
            <person name="Wegmann U."/>
            <person name="Louis P."/>
            <person name="Goesmann A."/>
            <person name="Henrissat B."/>
            <person name="Duncan S.H."/>
            <person name="Flint H.J."/>
        </authorList>
    </citation>
    <scope>NUCLEOTIDE SEQUENCE</scope>
    <source>
        <strain evidence="2">NBRC 107169</strain>
    </source>
</reference>
<accession>A0ABQ5UN21</accession>
<dbReference type="InterPro" id="IPR007210">
    <property type="entry name" value="ABC_Gly_betaine_transp_sub-bd"/>
</dbReference>
<proteinExistence type="predicted"/>
<evidence type="ECO:0000313" key="3">
    <source>
        <dbReference type="Proteomes" id="UP001161405"/>
    </source>
</evidence>
<dbReference type="EMBL" id="BSNI01000002">
    <property type="protein sequence ID" value="GLQ16618.1"/>
    <property type="molecule type" value="Genomic_DNA"/>
</dbReference>
<protein>
    <submittedName>
        <fullName evidence="2">Periplasmic substrate-binding protein</fullName>
    </submittedName>
</protein>
<gene>
    <name evidence="2" type="ORF">GCM10007879_08670</name>
</gene>
<dbReference type="Pfam" id="PF04069">
    <property type="entry name" value="OpuAC"/>
    <property type="match status" value="1"/>
</dbReference>
<comment type="caution">
    <text evidence="2">The sequence shown here is derived from an EMBL/GenBank/DDBJ whole genome shotgun (WGS) entry which is preliminary data.</text>
</comment>
<dbReference type="Gene3D" id="3.40.190.100">
    <property type="entry name" value="Glycine betaine-binding periplasmic protein, domain 2"/>
    <property type="match status" value="1"/>
</dbReference>
<keyword evidence="3" id="KW-1185">Reference proteome</keyword>
<evidence type="ECO:0000313" key="2">
    <source>
        <dbReference type="EMBL" id="GLQ16618.1"/>
    </source>
</evidence>
<dbReference type="RefSeq" id="WP_284362295.1">
    <property type="nucleotide sequence ID" value="NZ_BSNI01000002.1"/>
</dbReference>
<sequence>MGQSSAPSNGCSGQPIVIADLQWPSASVMAHIHAKIIAEELDCATQVAITDIESAATTLKTAQTPTMIPEMWTTRVAERWNKVLEERAGFVAGSTYERDLFEGWYISAKSAQDFPALLNVANLKNIQELYQLEQKPDFISCPADWACAVINRHMLQAFDLEGVFNVVVPQNRIEMDQRIGNAISGNKPVLFYYWEPNPLVHELAVARIEMGPFVPQAYGCFGQSRCDSPQPSSFPNEQVEVVVASWVRGEAPELLPYVRKAKMPISIMNELLALELEQGISAEAVADHFVNSHPDVWQSWLPVIAQ</sequence>
<name>A0ABQ5UN21_9HYPH</name>
<evidence type="ECO:0000259" key="1">
    <source>
        <dbReference type="Pfam" id="PF04069"/>
    </source>
</evidence>
<organism evidence="2 3">
    <name type="scientific">Maritalea porphyrae</name>
    <dbReference type="NCBI Taxonomy" id="880732"/>
    <lineage>
        <taxon>Bacteria</taxon>
        <taxon>Pseudomonadati</taxon>
        <taxon>Pseudomonadota</taxon>
        <taxon>Alphaproteobacteria</taxon>
        <taxon>Hyphomicrobiales</taxon>
        <taxon>Devosiaceae</taxon>
        <taxon>Maritalea</taxon>
    </lineage>
</organism>
<dbReference type="Proteomes" id="UP001161405">
    <property type="component" value="Unassembled WGS sequence"/>
</dbReference>